<accession>A0ABW1LP86</accession>
<evidence type="ECO:0000313" key="2">
    <source>
        <dbReference type="Proteomes" id="UP001596135"/>
    </source>
</evidence>
<dbReference type="InterPro" id="IPR010297">
    <property type="entry name" value="DUF900_hydrolase"/>
</dbReference>
<sequence length="580" mass="63698">MAAEDPAEREFLSQELVNRGLIPHDNTVDYLLSTVRAGAMTAEYLIASASRRPDSEPAFFMGSIMNWLWGAAEPEAVSRSEVLTWLNHSVLTLAAFSPSAAQLADGAVERMGSVAFLDLLVPDRSDPSIRRVQELAAAGRRIAARSQYNAVREARRARNPWRGIEELNGFETIAGDAALLSLVGANIDLSQLDRVLRSDLYELAEQWSLINADAEAAPSGSYDRSIVAVGPTATSLMVTFEDAEELRENDRRGQMLVWFGTDRAPLVRDHLVTGFKNDASSPREVHYGRCLVSVPKAHRFGEVVTPWWRRVARRSNDGTLKLRAIENFDGPAPFAASINDALQDDLTDEHSALIYIHGYNTSFEAAAVRAAQLGFDLNVDGITGFFSWPSAAKARMYPRDADNVAASEPPFSEFLNTLTSQTAITRLNLIVHSMGNRLVAEALHAVEPSLATKGVKLGAIVLAAPDINVDRFRQLAAVYPLVAASTTMYVSERDRALGASNFIWDSPRAGLTPPITVVPGIDTIEVTDIDVSRLGHGYYAAAHPVLYDIREILRGNAEPHTRVRLRELRDKLGPYWQLTP</sequence>
<protein>
    <submittedName>
        <fullName evidence="1">Alpha/beta hydrolase</fullName>
    </submittedName>
</protein>
<keyword evidence="2" id="KW-1185">Reference proteome</keyword>
<gene>
    <name evidence="1" type="ORF">ACFPYL_19130</name>
</gene>
<dbReference type="Proteomes" id="UP001596135">
    <property type="component" value="Unassembled WGS sequence"/>
</dbReference>
<proteinExistence type="predicted"/>
<dbReference type="Pfam" id="PF05990">
    <property type="entry name" value="DUF900"/>
    <property type="match status" value="1"/>
</dbReference>
<organism evidence="1 2">
    <name type="scientific">Nocardioides hankookensis</name>
    <dbReference type="NCBI Taxonomy" id="443157"/>
    <lineage>
        <taxon>Bacteria</taxon>
        <taxon>Bacillati</taxon>
        <taxon>Actinomycetota</taxon>
        <taxon>Actinomycetes</taxon>
        <taxon>Propionibacteriales</taxon>
        <taxon>Nocardioidaceae</taxon>
        <taxon>Nocardioides</taxon>
    </lineage>
</organism>
<dbReference type="PANTHER" id="PTHR36513">
    <property type="entry name" value="ABC TRANSMEMBRANE TYPE-1 DOMAIN-CONTAINING PROTEIN"/>
    <property type="match status" value="1"/>
</dbReference>
<name>A0ABW1LP86_9ACTN</name>
<dbReference type="GO" id="GO:0016787">
    <property type="term" value="F:hydrolase activity"/>
    <property type="evidence" value="ECO:0007669"/>
    <property type="project" value="UniProtKB-KW"/>
</dbReference>
<dbReference type="PANTHER" id="PTHR36513:SF1">
    <property type="entry name" value="TRANSMEMBRANE PROTEIN"/>
    <property type="match status" value="1"/>
</dbReference>
<evidence type="ECO:0000313" key="1">
    <source>
        <dbReference type="EMBL" id="MFC6045210.1"/>
    </source>
</evidence>
<comment type="caution">
    <text evidence="1">The sequence shown here is derived from an EMBL/GenBank/DDBJ whole genome shotgun (WGS) entry which is preliminary data.</text>
</comment>
<keyword evidence="1" id="KW-0378">Hydrolase</keyword>
<reference evidence="2" key="1">
    <citation type="journal article" date="2019" name="Int. J. Syst. Evol. Microbiol.">
        <title>The Global Catalogue of Microorganisms (GCM) 10K type strain sequencing project: providing services to taxonomists for standard genome sequencing and annotation.</title>
        <authorList>
            <consortium name="The Broad Institute Genomics Platform"/>
            <consortium name="The Broad Institute Genome Sequencing Center for Infectious Disease"/>
            <person name="Wu L."/>
            <person name="Ma J."/>
        </authorList>
    </citation>
    <scope>NUCLEOTIDE SEQUENCE [LARGE SCALE GENOMIC DNA]</scope>
    <source>
        <strain evidence="2">CCUG 54522</strain>
    </source>
</reference>
<dbReference type="EMBL" id="JBHSRJ010000008">
    <property type="protein sequence ID" value="MFC6045210.1"/>
    <property type="molecule type" value="Genomic_DNA"/>
</dbReference>
<dbReference type="RefSeq" id="WP_379157973.1">
    <property type="nucleotide sequence ID" value="NZ_JBHSRJ010000008.1"/>
</dbReference>